<dbReference type="RefSeq" id="XP_681886.1">
    <property type="nucleotide sequence ID" value="XM_676794.1"/>
</dbReference>
<dbReference type="Proteomes" id="UP000000560">
    <property type="component" value="Chromosome III"/>
</dbReference>
<dbReference type="GeneID" id="2868521"/>
<reference evidence="2" key="2">
    <citation type="journal article" date="2009" name="Fungal Genet. Biol.">
        <title>The 2008 update of the Aspergillus nidulans genome annotation: a community effort.</title>
        <authorList>
            <person name="Wortman J.R."/>
            <person name="Gilsenan J.M."/>
            <person name="Joardar V."/>
            <person name="Deegan J."/>
            <person name="Clutterbuck J."/>
            <person name="Andersen M.R."/>
            <person name="Archer D."/>
            <person name="Bencina M."/>
            <person name="Braus G."/>
            <person name="Coutinho P."/>
            <person name="von Dohren H."/>
            <person name="Doonan J."/>
            <person name="Driessen A.J."/>
            <person name="Durek P."/>
            <person name="Espeso E."/>
            <person name="Fekete E."/>
            <person name="Flipphi M."/>
            <person name="Estrada C.G."/>
            <person name="Geysens S."/>
            <person name="Goldman G."/>
            <person name="de Groot P.W."/>
            <person name="Hansen K."/>
            <person name="Harris S.D."/>
            <person name="Heinekamp T."/>
            <person name="Helmstaedt K."/>
            <person name="Henrissat B."/>
            <person name="Hofmann G."/>
            <person name="Homan T."/>
            <person name="Horio T."/>
            <person name="Horiuchi H."/>
            <person name="James S."/>
            <person name="Jones M."/>
            <person name="Karaffa L."/>
            <person name="Karanyi Z."/>
            <person name="Kato M."/>
            <person name="Keller N."/>
            <person name="Kelly D.E."/>
            <person name="Kiel J.A."/>
            <person name="Kim J.M."/>
            <person name="van der Klei I.J."/>
            <person name="Klis F.M."/>
            <person name="Kovalchuk A."/>
            <person name="Krasevec N."/>
            <person name="Kubicek C.P."/>
            <person name="Liu B."/>
            <person name="Maccabe A."/>
            <person name="Meyer V."/>
            <person name="Mirabito P."/>
            <person name="Miskei M."/>
            <person name="Mos M."/>
            <person name="Mullins J."/>
            <person name="Nelson D.R."/>
            <person name="Nielsen J."/>
            <person name="Oakley B.R."/>
            <person name="Osmani S.A."/>
            <person name="Pakula T."/>
            <person name="Paszewski A."/>
            <person name="Paulsen I."/>
            <person name="Pilsyk S."/>
            <person name="Pocsi I."/>
            <person name="Punt P.J."/>
            <person name="Ram A.F."/>
            <person name="Ren Q."/>
            <person name="Robellet X."/>
            <person name="Robson G."/>
            <person name="Seiboth B."/>
            <person name="van Solingen P."/>
            <person name="Specht T."/>
            <person name="Sun J."/>
            <person name="Taheri-Talesh N."/>
            <person name="Takeshita N."/>
            <person name="Ussery D."/>
            <person name="vanKuyk P.A."/>
            <person name="Visser H."/>
            <person name="van de Vondervoort P.J."/>
            <person name="de Vries R.P."/>
            <person name="Walton J."/>
            <person name="Xiang X."/>
            <person name="Xiong Y."/>
            <person name="Zeng A.P."/>
            <person name="Brandt B.W."/>
            <person name="Cornell M.J."/>
            <person name="van den Hondel C.A."/>
            <person name="Visser J."/>
            <person name="Oliver S.G."/>
            <person name="Turner G."/>
        </authorList>
    </citation>
    <scope>GENOME REANNOTATION</scope>
    <source>
        <strain evidence="2">FGSC A4 / ATCC 38163 / CBS 112.46 / NRRL 194 / M139</strain>
    </source>
</reference>
<dbReference type="InParanoid" id="Q5ASW3"/>
<dbReference type="KEGG" id="ani:ANIA_08617"/>
<gene>
    <name evidence="1" type="ORF">ANIA_08617</name>
</gene>
<evidence type="ECO:0000313" key="2">
    <source>
        <dbReference type="Proteomes" id="UP000000560"/>
    </source>
</evidence>
<protein>
    <submittedName>
        <fullName evidence="1">Uncharacterized protein</fullName>
    </submittedName>
</protein>
<dbReference type="VEuPathDB" id="FungiDB:AN8617"/>
<sequence>MVFHWASTLTKPRPVILVLSALINANERPQICRTSWEWLQLWILPKGSHPVRVAPHENDQLSVRTPSQHSEMARSIPDREGKASIKASILRREARYALSSESPRRSPHLQSGPLLWFKATAGGERLRARKVLAGASESTISNVLLWLSVMYFTDHGLRAVEPVSGNLQSRQLSNWAGSLQQ</sequence>
<evidence type="ECO:0000313" key="1">
    <source>
        <dbReference type="EMBL" id="CBF78320.1"/>
    </source>
</evidence>
<proteinExistence type="predicted"/>
<organism evidence="1 2">
    <name type="scientific">Emericella nidulans (strain FGSC A4 / ATCC 38163 / CBS 112.46 / NRRL 194 / M139)</name>
    <name type="common">Aspergillus nidulans</name>
    <dbReference type="NCBI Taxonomy" id="227321"/>
    <lineage>
        <taxon>Eukaryota</taxon>
        <taxon>Fungi</taxon>
        <taxon>Dikarya</taxon>
        <taxon>Ascomycota</taxon>
        <taxon>Pezizomycotina</taxon>
        <taxon>Eurotiomycetes</taxon>
        <taxon>Eurotiomycetidae</taxon>
        <taxon>Eurotiales</taxon>
        <taxon>Aspergillaceae</taxon>
        <taxon>Aspergillus</taxon>
        <taxon>Aspergillus subgen. Nidulantes</taxon>
    </lineage>
</organism>
<dbReference type="AlphaFoldDB" id="Q5ASW3"/>
<accession>C8VAF2</accession>
<name>Q5ASW3_EMENI</name>
<reference evidence="2" key="1">
    <citation type="journal article" date="2005" name="Nature">
        <title>Sequencing of Aspergillus nidulans and comparative analysis with A. fumigatus and A. oryzae.</title>
        <authorList>
            <person name="Galagan J.E."/>
            <person name="Calvo S.E."/>
            <person name="Cuomo C."/>
            <person name="Ma L.J."/>
            <person name="Wortman J.R."/>
            <person name="Batzoglou S."/>
            <person name="Lee S.I."/>
            <person name="Basturkmen M."/>
            <person name="Spevak C.C."/>
            <person name="Clutterbuck J."/>
            <person name="Kapitonov V."/>
            <person name="Jurka J."/>
            <person name="Scazzocchio C."/>
            <person name="Farman M."/>
            <person name="Butler J."/>
            <person name="Purcell S."/>
            <person name="Harris S."/>
            <person name="Braus G.H."/>
            <person name="Draht O."/>
            <person name="Busch S."/>
            <person name="D'Enfert C."/>
            <person name="Bouchier C."/>
            <person name="Goldman G.H."/>
            <person name="Bell-Pedersen D."/>
            <person name="Griffiths-Jones S."/>
            <person name="Doonan J.H."/>
            <person name="Yu J."/>
            <person name="Vienken K."/>
            <person name="Pain A."/>
            <person name="Freitag M."/>
            <person name="Selker E.U."/>
            <person name="Archer D.B."/>
            <person name="Penalva M.A."/>
            <person name="Oakley B.R."/>
            <person name="Momany M."/>
            <person name="Tanaka T."/>
            <person name="Kumagai T."/>
            <person name="Asai K."/>
            <person name="Machida M."/>
            <person name="Nierman W.C."/>
            <person name="Denning D.W."/>
            <person name="Caddick M."/>
            <person name="Hynes M."/>
            <person name="Paoletti M."/>
            <person name="Fischer R."/>
            <person name="Miller B."/>
            <person name="Dyer P."/>
            <person name="Sachs M.S."/>
            <person name="Osmani S.A."/>
            <person name="Birren B.W."/>
        </authorList>
    </citation>
    <scope>NUCLEOTIDE SEQUENCE [LARGE SCALE GENOMIC DNA]</scope>
    <source>
        <strain evidence="2">FGSC A4 / ATCC 38163 / CBS 112.46 / NRRL 194 / M139</strain>
    </source>
</reference>
<dbReference type="HOGENOM" id="CLU_1488995_0_0_1"/>
<accession>Q5ASW3</accession>
<keyword evidence="2" id="KW-1185">Reference proteome</keyword>
<dbReference type="EMBL" id="BN001303">
    <property type="protein sequence ID" value="CBF78320.1"/>
    <property type="molecule type" value="Genomic_DNA"/>
</dbReference>